<proteinExistence type="predicted"/>
<evidence type="ECO:0000313" key="2">
    <source>
        <dbReference type="EMBL" id="BAF58722.1"/>
    </source>
</evidence>
<protein>
    <recommendedName>
        <fullName evidence="1">Transcription elongation factor GreA/GreB C-terminal domain-containing protein</fullName>
    </recommendedName>
</protein>
<reference evidence="3" key="1">
    <citation type="journal article" date="2008" name="Genome Res.">
        <title>The genome of Pelotomaculum thermopropionicum reveals niche-associated evolution in anaerobic microbiota.</title>
        <authorList>
            <person name="Kosaka T."/>
            <person name="Kato S."/>
            <person name="Shimoyama T."/>
            <person name="Ishii S."/>
            <person name="Abe T."/>
            <person name="Watanabe K."/>
        </authorList>
    </citation>
    <scope>NUCLEOTIDE SEQUENCE [LARGE SCALE GENOMIC DNA]</scope>
    <source>
        <strain evidence="3">DSM 13744 / JCM 10971 / SI</strain>
    </source>
</reference>
<dbReference type="InterPro" id="IPR036953">
    <property type="entry name" value="GreA/GreB_C_sf"/>
</dbReference>
<dbReference type="GO" id="GO:0070063">
    <property type="term" value="F:RNA polymerase binding"/>
    <property type="evidence" value="ECO:0007669"/>
    <property type="project" value="InterPro"/>
</dbReference>
<keyword evidence="3" id="KW-1185">Reference proteome</keyword>
<dbReference type="Pfam" id="PF01272">
    <property type="entry name" value="GreA_GreB"/>
    <property type="match status" value="1"/>
</dbReference>
<dbReference type="Gene3D" id="3.10.50.30">
    <property type="entry name" value="Transcription elongation factor, GreA/GreB, C-terminal domain"/>
    <property type="match status" value="1"/>
</dbReference>
<accession>A5D4X0</accession>
<dbReference type="SUPFAM" id="SSF54534">
    <property type="entry name" value="FKBP-like"/>
    <property type="match status" value="1"/>
</dbReference>
<dbReference type="AlphaFoldDB" id="A5D4X0"/>
<dbReference type="KEGG" id="pth:PTH_0541"/>
<gene>
    <name evidence="2" type="ordered locus">PTH_0541</name>
</gene>
<dbReference type="EMBL" id="AP009389">
    <property type="protein sequence ID" value="BAF58722.1"/>
    <property type="molecule type" value="Genomic_DNA"/>
</dbReference>
<dbReference type="HOGENOM" id="CLU_101379_5_0_9"/>
<sequence length="150" mass="17348">MVKVALSKTAFEYLVKHLVEIEEGKNKILEKFFPKPSKERNEFENLIENYIQRLDRLIRNASKSKIADNKVPFVTIGSEVEIQNLSEQEVYKYFIVNPFYSEVREGHISFLSPVGKSLLLKKVGDEVEVKAPGGVFRYKIKSIRLRGDIK</sequence>
<dbReference type="InterPro" id="IPR018151">
    <property type="entry name" value="TF_GreA/GreB_CS"/>
</dbReference>
<evidence type="ECO:0000259" key="1">
    <source>
        <dbReference type="Pfam" id="PF01272"/>
    </source>
</evidence>
<dbReference type="eggNOG" id="COG0782">
    <property type="taxonomic scope" value="Bacteria"/>
</dbReference>
<dbReference type="InterPro" id="IPR001437">
    <property type="entry name" value="Tscrpt_elong_fac_GreA/B_C"/>
</dbReference>
<dbReference type="PANTHER" id="PTHR30437:SF4">
    <property type="entry name" value="TRANSCRIPTION ELONGATION FACTOR GREA"/>
    <property type="match status" value="1"/>
</dbReference>
<feature type="domain" description="Transcription elongation factor GreA/GreB C-terminal" evidence="1">
    <location>
        <begin position="73"/>
        <end position="144"/>
    </location>
</feature>
<dbReference type="GO" id="GO:0003677">
    <property type="term" value="F:DNA binding"/>
    <property type="evidence" value="ECO:0007669"/>
    <property type="project" value="InterPro"/>
</dbReference>
<dbReference type="Proteomes" id="UP000006556">
    <property type="component" value="Chromosome"/>
</dbReference>
<dbReference type="GO" id="GO:0032784">
    <property type="term" value="P:regulation of DNA-templated transcription elongation"/>
    <property type="evidence" value="ECO:0007669"/>
    <property type="project" value="InterPro"/>
</dbReference>
<dbReference type="PANTHER" id="PTHR30437">
    <property type="entry name" value="TRANSCRIPTION ELONGATION FACTOR GREA"/>
    <property type="match status" value="1"/>
</dbReference>
<dbReference type="InterPro" id="IPR023459">
    <property type="entry name" value="Tscrpt_elong_fac_GreA/B_fam"/>
</dbReference>
<dbReference type="PROSITE" id="PS00830">
    <property type="entry name" value="GREAB_2"/>
    <property type="match status" value="1"/>
</dbReference>
<evidence type="ECO:0000313" key="3">
    <source>
        <dbReference type="Proteomes" id="UP000006556"/>
    </source>
</evidence>
<name>A5D4X0_PELTS</name>
<dbReference type="GO" id="GO:0006354">
    <property type="term" value="P:DNA-templated transcription elongation"/>
    <property type="evidence" value="ECO:0007669"/>
    <property type="project" value="TreeGrafter"/>
</dbReference>
<organism evidence="2 3">
    <name type="scientific">Pelotomaculum thermopropionicum (strain DSM 13744 / JCM 10971 / SI)</name>
    <dbReference type="NCBI Taxonomy" id="370438"/>
    <lineage>
        <taxon>Bacteria</taxon>
        <taxon>Bacillati</taxon>
        <taxon>Bacillota</taxon>
        <taxon>Clostridia</taxon>
        <taxon>Eubacteriales</taxon>
        <taxon>Desulfotomaculaceae</taxon>
        <taxon>Pelotomaculum</taxon>
    </lineage>
</organism>
<dbReference type="STRING" id="370438.PTH_0541"/>